<dbReference type="AlphaFoldDB" id="A0A392QBX4"/>
<organism evidence="1 2">
    <name type="scientific">Trifolium medium</name>
    <dbReference type="NCBI Taxonomy" id="97028"/>
    <lineage>
        <taxon>Eukaryota</taxon>
        <taxon>Viridiplantae</taxon>
        <taxon>Streptophyta</taxon>
        <taxon>Embryophyta</taxon>
        <taxon>Tracheophyta</taxon>
        <taxon>Spermatophyta</taxon>
        <taxon>Magnoliopsida</taxon>
        <taxon>eudicotyledons</taxon>
        <taxon>Gunneridae</taxon>
        <taxon>Pentapetalae</taxon>
        <taxon>rosids</taxon>
        <taxon>fabids</taxon>
        <taxon>Fabales</taxon>
        <taxon>Fabaceae</taxon>
        <taxon>Papilionoideae</taxon>
        <taxon>50 kb inversion clade</taxon>
        <taxon>NPAAA clade</taxon>
        <taxon>Hologalegina</taxon>
        <taxon>IRL clade</taxon>
        <taxon>Trifolieae</taxon>
        <taxon>Trifolium</taxon>
    </lineage>
</organism>
<evidence type="ECO:0000313" key="1">
    <source>
        <dbReference type="EMBL" id="MCI21240.1"/>
    </source>
</evidence>
<comment type="caution">
    <text evidence="1">The sequence shown here is derived from an EMBL/GenBank/DDBJ whole genome shotgun (WGS) entry which is preliminary data.</text>
</comment>
<name>A0A392QBX4_9FABA</name>
<sequence>PNDLYGARVCDLVDAHGNWNWALLQNWMPNQLQYKIAAVMPPRSDNGRDEQLGVQQAVRFQ</sequence>
<proteinExistence type="predicted"/>
<reference evidence="1 2" key="1">
    <citation type="journal article" date="2018" name="Front. Plant Sci.">
        <title>Red Clover (Trifolium pratense) and Zigzag Clover (T. medium) - A Picture of Genomic Similarities and Differences.</title>
        <authorList>
            <person name="Dluhosova J."/>
            <person name="Istvanek J."/>
            <person name="Nedelnik J."/>
            <person name="Repkova J."/>
        </authorList>
    </citation>
    <scope>NUCLEOTIDE SEQUENCE [LARGE SCALE GENOMIC DNA]</scope>
    <source>
        <strain evidence="2">cv. 10/8</strain>
        <tissue evidence="1">Leaf</tissue>
    </source>
</reference>
<protein>
    <submittedName>
        <fullName evidence="1">Uncharacterized protein</fullName>
    </submittedName>
</protein>
<dbReference type="Proteomes" id="UP000265520">
    <property type="component" value="Unassembled WGS sequence"/>
</dbReference>
<accession>A0A392QBX4</accession>
<dbReference type="EMBL" id="LXQA010123951">
    <property type="protein sequence ID" value="MCI21240.1"/>
    <property type="molecule type" value="Genomic_DNA"/>
</dbReference>
<evidence type="ECO:0000313" key="2">
    <source>
        <dbReference type="Proteomes" id="UP000265520"/>
    </source>
</evidence>
<feature type="non-terminal residue" evidence="1">
    <location>
        <position position="1"/>
    </location>
</feature>
<keyword evidence="2" id="KW-1185">Reference proteome</keyword>